<sequence>MKLSRKGSVERQMLFLILERSCPIMLKRLREKLKERLKDLLGRGRVPTTYKNNNGQSS</sequence>
<proteinExistence type="predicted"/>
<dbReference type="Proteomes" id="UP000321491">
    <property type="component" value="Unassembled WGS sequence"/>
</dbReference>
<comment type="caution">
    <text evidence="1">The sequence shown here is derived from an EMBL/GenBank/DDBJ whole genome shotgun (WGS) entry which is preliminary data.</text>
</comment>
<evidence type="ECO:0000313" key="2">
    <source>
        <dbReference type="Proteomes" id="UP000321491"/>
    </source>
</evidence>
<evidence type="ECO:0000313" key="1">
    <source>
        <dbReference type="EMBL" id="GEN30581.1"/>
    </source>
</evidence>
<keyword evidence="2" id="KW-1185">Reference proteome</keyword>
<reference evidence="1 2" key="1">
    <citation type="submission" date="2019-07" db="EMBL/GenBank/DDBJ databases">
        <title>Whole genome shotgun sequence of Cerasibacillus quisquiliarum NBRC 102429.</title>
        <authorList>
            <person name="Hosoyama A."/>
            <person name="Uohara A."/>
            <person name="Ohji S."/>
            <person name="Ichikawa N."/>
        </authorList>
    </citation>
    <scope>NUCLEOTIDE SEQUENCE [LARGE SCALE GENOMIC DNA]</scope>
    <source>
        <strain evidence="1 2">NBRC 102429</strain>
    </source>
</reference>
<gene>
    <name evidence="1" type="ORF">CQU01_08190</name>
</gene>
<dbReference type="EMBL" id="BJXW01000009">
    <property type="protein sequence ID" value="GEN30581.1"/>
    <property type="molecule type" value="Genomic_DNA"/>
</dbReference>
<accession>A0A511UXR8</accession>
<protein>
    <submittedName>
        <fullName evidence="1">Uncharacterized protein</fullName>
    </submittedName>
</protein>
<organism evidence="1 2">
    <name type="scientific">Cerasibacillus quisquiliarum</name>
    <dbReference type="NCBI Taxonomy" id="227865"/>
    <lineage>
        <taxon>Bacteria</taxon>
        <taxon>Bacillati</taxon>
        <taxon>Bacillota</taxon>
        <taxon>Bacilli</taxon>
        <taxon>Bacillales</taxon>
        <taxon>Bacillaceae</taxon>
        <taxon>Cerasibacillus</taxon>
    </lineage>
</organism>
<dbReference type="AlphaFoldDB" id="A0A511UXR8"/>
<name>A0A511UXR8_9BACI</name>